<keyword evidence="4 7" id="KW-0808">Transferase</keyword>
<evidence type="ECO:0000256" key="3">
    <source>
        <dbReference type="ARBA" id="ARBA00022603"/>
    </source>
</evidence>
<dbReference type="EC" id="2.1.1.320" evidence="7"/>
<dbReference type="GO" id="GO:0035243">
    <property type="term" value="F:protein-arginine omega-N symmetric methyltransferase activity"/>
    <property type="evidence" value="ECO:0007669"/>
    <property type="project" value="UniProtKB-EC"/>
</dbReference>
<accession>A0AAE1H097</accession>
<evidence type="ECO:0000313" key="9">
    <source>
        <dbReference type="Proteomes" id="UP001219518"/>
    </source>
</evidence>
<evidence type="ECO:0000256" key="7">
    <source>
        <dbReference type="RuleBase" id="RU364114"/>
    </source>
</evidence>
<evidence type="ECO:0000313" key="8">
    <source>
        <dbReference type="EMBL" id="KAK3912432.1"/>
    </source>
</evidence>
<dbReference type="Proteomes" id="UP001219518">
    <property type="component" value="Unassembled WGS sequence"/>
</dbReference>
<comment type="subcellular location">
    <subcellularLocation>
        <location evidence="1 7">Mitochondrion</location>
    </subcellularLocation>
</comment>
<comment type="function">
    <text evidence="7">Arginine methyltransferase involved in the assembly or stability of mitochondrial NADH:ubiquinone oxidoreductase complex (complex I).</text>
</comment>
<dbReference type="GO" id="GO:0032981">
    <property type="term" value="P:mitochondrial respiratory chain complex I assembly"/>
    <property type="evidence" value="ECO:0007669"/>
    <property type="project" value="TreeGrafter"/>
</dbReference>
<comment type="caution">
    <text evidence="8">The sequence shown here is derived from an EMBL/GenBank/DDBJ whole genome shotgun (WGS) entry which is preliminary data.</text>
</comment>
<evidence type="ECO:0000256" key="1">
    <source>
        <dbReference type="ARBA" id="ARBA00004173"/>
    </source>
</evidence>
<evidence type="ECO:0000256" key="4">
    <source>
        <dbReference type="ARBA" id="ARBA00022679"/>
    </source>
</evidence>
<dbReference type="PANTHER" id="PTHR12049">
    <property type="entry name" value="PROTEIN ARGININE METHYLTRANSFERASE NDUFAF7, MITOCHONDRIAL"/>
    <property type="match status" value="1"/>
</dbReference>
<evidence type="ECO:0000256" key="2">
    <source>
        <dbReference type="ARBA" id="ARBA00005891"/>
    </source>
</evidence>
<name>A0AAE1H097_9NEOP</name>
<protein>
    <recommendedName>
        <fullName evidence="7">Protein arginine methyltransferase NDUFAF7</fullName>
        <ecNumber evidence="7">2.1.1.320</ecNumber>
    </recommendedName>
</protein>
<comment type="catalytic activity">
    <reaction evidence="6 7">
        <text>L-arginyl-[protein] + 2 S-adenosyl-L-methionine = N(omega),N(omega)'-dimethyl-L-arginyl-[protein] + 2 S-adenosyl-L-homocysteine + 2 H(+)</text>
        <dbReference type="Rhea" id="RHEA:48108"/>
        <dbReference type="Rhea" id="RHEA-COMP:10532"/>
        <dbReference type="Rhea" id="RHEA-COMP:11992"/>
        <dbReference type="ChEBI" id="CHEBI:15378"/>
        <dbReference type="ChEBI" id="CHEBI:29965"/>
        <dbReference type="ChEBI" id="CHEBI:57856"/>
        <dbReference type="ChEBI" id="CHEBI:59789"/>
        <dbReference type="ChEBI" id="CHEBI:88221"/>
        <dbReference type="EC" id="2.1.1.320"/>
    </reaction>
</comment>
<dbReference type="GO" id="GO:0005739">
    <property type="term" value="C:mitochondrion"/>
    <property type="evidence" value="ECO:0007669"/>
    <property type="project" value="UniProtKB-SubCell"/>
</dbReference>
<keyword evidence="3 7" id="KW-0489">Methyltransferase</keyword>
<keyword evidence="9" id="KW-1185">Reference proteome</keyword>
<dbReference type="PANTHER" id="PTHR12049:SF7">
    <property type="entry name" value="PROTEIN ARGININE METHYLTRANSFERASE NDUFAF7, MITOCHONDRIAL"/>
    <property type="match status" value="1"/>
</dbReference>
<dbReference type="InterPro" id="IPR003788">
    <property type="entry name" value="NDUFAF7"/>
</dbReference>
<dbReference type="InterPro" id="IPR038375">
    <property type="entry name" value="NDUFAF7_sf"/>
</dbReference>
<dbReference type="Pfam" id="PF02636">
    <property type="entry name" value="Methyltransf_28"/>
    <property type="match status" value="1"/>
</dbReference>
<dbReference type="Gene3D" id="3.40.50.12710">
    <property type="match status" value="1"/>
</dbReference>
<dbReference type="SUPFAM" id="SSF53335">
    <property type="entry name" value="S-adenosyl-L-methionine-dependent methyltransferases"/>
    <property type="match status" value="1"/>
</dbReference>
<gene>
    <name evidence="8" type="ORF">KUF71_022002</name>
</gene>
<reference evidence="8" key="2">
    <citation type="journal article" date="2023" name="BMC Genomics">
        <title>Pest status, molecular evolution, and epigenetic factors derived from the genome assembly of Frankliniella fusca, a thysanopteran phytovirus vector.</title>
        <authorList>
            <person name="Catto M.A."/>
            <person name="Labadie P.E."/>
            <person name="Jacobson A.L."/>
            <person name="Kennedy G.G."/>
            <person name="Srinivasan R."/>
            <person name="Hunt B.G."/>
        </authorList>
    </citation>
    <scope>NUCLEOTIDE SEQUENCE</scope>
    <source>
        <strain evidence="8">PL_HMW_Pooled</strain>
    </source>
</reference>
<organism evidence="8 9">
    <name type="scientific">Frankliniella fusca</name>
    <dbReference type="NCBI Taxonomy" id="407009"/>
    <lineage>
        <taxon>Eukaryota</taxon>
        <taxon>Metazoa</taxon>
        <taxon>Ecdysozoa</taxon>
        <taxon>Arthropoda</taxon>
        <taxon>Hexapoda</taxon>
        <taxon>Insecta</taxon>
        <taxon>Pterygota</taxon>
        <taxon>Neoptera</taxon>
        <taxon>Paraneoptera</taxon>
        <taxon>Thysanoptera</taxon>
        <taxon>Terebrantia</taxon>
        <taxon>Thripoidea</taxon>
        <taxon>Thripidae</taxon>
        <taxon>Frankliniella</taxon>
    </lineage>
</organism>
<dbReference type="GO" id="GO:0032259">
    <property type="term" value="P:methylation"/>
    <property type="evidence" value="ECO:0007669"/>
    <property type="project" value="UniProtKB-KW"/>
</dbReference>
<dbReference type="InterPro" id="IPR029063">
    <property type="entry name" value="SAM-dependent_MTases_sf"/>
</dbReference>
<dbReference type="AlphaFoldDB" id="A0AAE1H097"/>
<dbReference type="EMBL" id="JAHWGI010000293">
    <property type="protein sequence ID" value="KAK3912432.1"/>
    <property type="molecule type" value="Genomic_DNA"/>
</dbReference>
<proteinExistence type="inferred from homology"/>
<evidence type="ECO:0000256" key="6">
    <source>
        <dbReference type="ARBA" id="ARBA00048612"/>
    </source>
</evidence>
<keyword evidence="5 7" id="KW-0496">Mitochondrion</keyword>
<evidence type="ECO:0000256" key="5">
    <source>
        <dbReference type="ARBA" id="ARBA00023128"/>
    </source>
</evidence>
<comment type="similarity">
    <text evidence="2 7">Belongs to the NDUFAF7 family.</text>
</comment>
<sequence length="491" mass="55197">MAVMISSRVGHSCKQKLGLTGFERAARFLSTSRPTFTSQPQKNQMTLTEQLRARIEVRGPLSIADYMRAVLSSPSGGYYMHKDVLGRQGDFTTSPEISQLFGDMVGVWFVNELKKFYPPSQPLQIVELGPGRGTLVADVLNVLKQLRGKEGLSVHLVEISPEFSRIQADKLCQKGSVQKSSFFTEREMTVNKAKGRQYEVENANPQGKTSSFSTITVQRPLNLQKKTESKHYQRGVMDDGTPVYWYYSIGEVPNNFSCYLAHEFFDALPIHKFKKTAEGWREILVTTDPDRGPDYFKFVISRFGTPASKIFMKPWDEREEAEICPESGLIAQQIAARLEAQGGVALIIDYGSKGESGDTFRAFKNHQQVDPLVSPGTADLTADVDFTYLSNAVADKALTFGPVSQSYFLKEMGIDLRLKVQRFNGCCLKAVLIDFLIKLLEECPIEEKSQLESGYKMIMDSMGERFKFFALFPNVLKDHLKKFPVAGFPKL</sequence>
<reference evidence="8" key="1">
    <citation type="submission" date="2021-07" db="EMBL/GenBank/DDBJ databases">
        <authorList>
            <person name="Catto M.A."/>
            <person name="Jacobson A."/>
            <person name="Kennedy G."/>
            <person name="Labadie P."/>
            <person name="Hunt B.G."/>
            <person name="Srinivasan R."/>
        </authorList>
    </citation>
    <scope>NUCLEOTIDE SEQUENCE</scope>
    <source>
        <strain evidence="8">PL_HMW_Pooled</strain>
        <tissue evidence="8">Head</tissue>
    </source>
</reference>